<dbReference type="SUPFAM" id="SSF57716">
    <property type="entry name" value="Glucocorticoid receptor-like (DNA-binding domain)"/>
    <property type="match status" value="1"/>
</dbReference>
<protein>
    <recommendedName>
        <fullName evidence="2">ZAD domain-containing protein</fullName>
    </recommendedName>
</protein>
<evidence type="ECO:0000256" key="1">
    <source>
        <dbReference type="PROSITE-ProRule" id="PRU01263"/>
    </source>
</evidence>
<dbReference type="AlphaFoldDB" id="A0A1E1WL63"/>
<feature type="binding site" evidence="1">
    <location>
        <position position="23"/>
    </location>
    <ligand>
        <name>Zn(2+)</name>
        <dbReference type="ChEBI" id="CHEBI:29105"/>
    </ligand>
</feature>
<feature type="binding site" evidence="1">
    <location>
        <position position="26"/>
    </location>
    <ligand>
        <name>Zn(2+)</name>
        <dbReference type="ChEBI" id="CHEBI:29105"/>
    </ligand>
</feature>
<reference evidence="3" key="1">
    <citation type="submission" date="2015-09" db="EMBL/GenBank/DDBJ databases">
        <title>De novo assembly of Pectinophora gossypiella (Pink Bollworm) gut transcriptome.</title>
        <authorList>
            <person name="Tassone E.E."/>
        </authorList>
    </citation>
    <scope>NUCLEOTIDE SEQUENCE</scope>
</reference>
<feature type="non-terminal residue" evidence="3">
    <location>
        <position position="101"/>
    </location>
</feature>
<keyword evidence="1" id="KW-0479">Metal-binding</keyword>
<feature type="binding site" evidence="1">
    <location>
        <position position="62"/>
    </location>
    <ligand>
        <name>Zn(2+)</name>
        <dbReference type="ChEBI" id="CHEBI:29105"/>
    </ligand>
</feature>
<dbReference type="Pfam" id="PF07776">
    <property type="entry name" value="zf-AD"/>
    <property type="match status" value="1"/>
</dbReference>
<name>A0A1E1WL63_PECGO</name>
<feature type="domain" description="ZAD" evidence="2">
    <location>
        <begin position="21"/>
        <end position="89"/>
    </location>
</feature>
<sequence>MDNYVFRSSSELKPNLELVTQICRCCLSTERRMEDVTRFSSHFMELAGINVLESDGLPQWVCYECATLLRKALRIRQKMLKAHNLLYEYLTRCAPFPIDAQ</sequence>
<dbReference type="InterPro" id="IPR012934">
    <property type="entry name" value="Znf_AD"/>
</dbReference>
<keyword evidence="1" id="KW-0862">Zinc</keyword>
<feature type="binding site" evidence="1">
    <location>
        <position position="65"/>
    </location>
    <ligand>
        <name>Zn(2+)</name>
        <dbReference type="ChEBI" id="CHEBI:29105"/>
    </ligand>
</feature>
<dbReference type="OrthoDB" id="654211at2759"/>
<dbReference type="EMBL" id="GDQN01003339">
    <property type="protein sequence ID" value="JAT87715.1"/>
    <property type="molecule type" value="Transcribed_RNA"/>
</dbReference>
<proteinExistence type="predicted"/>
<dbReference type="PROSITE" id="PS51915">
    <property type="entry name" value="ZAD"/>
    <property type="match status" value="1"/>
</dbReference>
<evidence type="ECO:0000259" key="2">
    <source>
        <dbReference type="PROSITE" id="PS51915"/>
    </source>
</evidence>
<accession>A0A1E1WL63</accession>
<evidence type="ECO:0000313" key="3">
    <source>
        <dbReference type="EMBL" id="JAT87715.1"/>
    </source>
</evidence>
<gene>
    <name evidence="3" type="ORF">g.17717</name>
</gene>
<organism evidence="3">
    <name type="scientific">Pectinophora gossypiella</name>
    <name type="common">Cotton pink bollworm</name>
    <name type="synonym">Depressaria gossypiella</name>
    <dbReference type="NCBI Taxonomy" id="13191"/>
    <lineage>
        <taxon>Eukaryota</taxon>
        <taxon>Metazoa</taxon>
        <taxon>Ecdysozoa</taxon>
        <taxon>Arthropoda</taxon>
        <taxon>Hexapoda</taxon>
        <taxon>Insecta</taxon>
        <taxon>Pterygota</taxon>
        <taxon>Neoptera</taxon>
        <taxon>Endopterygota</taxon>
        <taxon>Lepidoptera</taxon>
        <taxon>Glossata</taxon>
        <taxon>Ditrysia</taxon>
        <taxon>Gelechioidea</taxon>
        <taxon>Gelechiidae</taxon>
        <taxon>Apatetrinae</taxon>
        <taxon>Pectinophora</taxon>
    </lineage>
</organism>
<dbReference type="SMART" id="SM00868">
    <property type="entry name" value="zf-AD"/>
    <property type="match status" value="1"/>
</dbReference>
<dbReference type="GO" id="GO:0005634">
    <property type="term" value="C:nucleus"/>
    <property type="evidence" value="ECO:0007669"/>
    <property type="project" value="InterPro"/>
</dbReference>
<dbReference type="GO" id="GO:0008270">
    <property type="term" value="F:zinc ion binding"/>
    <property type="evidence" value="ECO:0007669"/>
    <property type="project" value="UniProtKB-UniRule"/>
</dbReference>
<keyword evidence="1" id="KW-0863">Zinc-finger</keyword>